<accession>A0ABW4QQ53</accession>
<sequence length="244" mass="25110">MEPTSHQPLGSIVGPNNGLSHSANTAPGEASFSTTAAHATGSNPYPTDASAPQPATSGVKAKLDNALESGKKWLSDSGVAEQAQQLPQKAKEIGNKALTGINGLTTTQKAVSVGLLAAGVAFLLTRGKSKKTKGEYRDRPRKSPFDHQPHTKDGDHAYDRKGQRPWGNSRYGAGPGPAGKARVSSGSGYTSSPTSSHSNDLGRQAPGSRSHAPAPGPRRDQGPASGSRYDANTSGGQNPNNLNG</sequence>
<feature type="compositionally biased region" description="Basic and acidic residues" evidence="1">
    <location>
        <begin position="132"/>
        <end position="162"/>
    </location>
</feature>
<proteinExistence type="predicted"/>
<feature type="region of interest" description="Disordered" evidence="1">
    <location>
        <begin position="124"/>
        <end position="244"/>
    </location>
</feature>
<dbReference type="EMBL" id="JBHUFD010000001">
    <property type="protein sequence ID" value="MFD1871165.1"/>
    <property type="molecule type" value="Genomic_DNA"/>
</dbReference>
<evidence type="ECO:0000256" key="1">
    <source>
        <dbReference type="SAM" id="MobiDB-lite"/>
    </source>
</evidence>
<feature type="region of interest" description="Disordered" evidence="1">
    <location>
        <begin position="1"/>
        <end position="64"/>
    </location>
</feature>
<keyword evidence="3" id="KW-1185">Reference proteome</keyword>
<organism evidence="2 3">
    <name type="scientific">Hymenobacter bucti</name>
    <dbReference type="NCBI Taxonomy" id="1844114"/>
    <lineage>
        <taxon>Bacteria</taxon>
        <taxon>Pseudomonadati</taxon>
        <taxon>Bacteroidota</taxon>
        <taxon>Cytophagia</taxon>
        <taxon>Cytophagales</taxon>
        <taxon>Hymenobacteraceae</taxon>
        <taxon>Hymenobacter</taxon>
    </lineage>
</organism>
<feature type="compositionally biased region" description="Polar residues" evidence="1">
    <location>
        <begin position="230"/>
        <end position="244"/>
    </location>
</feature>
<protein>
    <recommendedName>
        <fullName evidence="4">DUF937 domain-containing protein</fullName>
    </recommendedName>
</protein>
<feature type="compositionally biased region" description="Low complexity" evidence="1">
    <location>
        <begin position="184"/>
        <end position="198"/>
    </location>
</feature>
<feature type="compositionally biased region" description="Polar residues" evidence="1">
    <location>
        <begin position="17"/>
        <end position="45"/>
    </location>
</feature>
<evidence type="ECO:0000313" key="3">
    <source>
        <dbReference type="Proteomes" id="UP001597197"/>
    </source>
</evidence>
<dbReference type="Proteomes" id="UP001597197">
    <property type="component" value="Unassembled WGS sequence"/>
</dbReference>
<evidence type="ECO:0000313" key="2">
    <source>
        <dbReference type="EMBL" id="MFD1871165.1"/>
    </source>
</evidence>
<dbReference type="RefSeq" id="WP_382311504.1">
    <property type="nucleotide sequence ID" value="NZ_JBHUFD010000001.1"/>
</dbReference>
<comment type="caution">
    <text evidence="2">The sequence shown here is derived from an EMBL/GenBank/DDBJ whole genome shotgun (WGS) entry which is preliminary data.</text>
</comment>
<gene>
    <name evidence="2" type="ORF">ACFSDX_01915</name>
</gene>
<name>A0ABW4QQ53_9BACT</name>
<reference evidence="3" key="1">
    <citation type="journal article" date="2019" name="Int. J. Syst. Evol. Microbiol.">
        <title>The Global Catalogue of Microorganisms (GCM) 10K type strain sequencing project: providing services to taxonomists for standard genome sequencing and annotation.</title>
        <authorList>
            <consortium name="The Broad Institute Genomics Platform"/>
            <consortium name="The Broad Institute Genome Sequencing Center for Infectious Disease"/>
            <person name="Wu L."/>
            <person name="Ma J."/>
        </authorList>
    </citation>
    <scope>NUCLEOTIDE SEQUENCE [LARGE SCALE GENOMIC DNA]</scope>
    <source>
        <strain evidence="3">CGMCC 1.15795</strain>
    </source>
</reference>
<evidence type="ECO:0008006" key="4">
    <source>
        <dbReference type="Google" id="ProtNLM"/>
    </source>
</evidence>